<dbReference type="InterPro" id="IPR011765">
    <property type="entry name" value="Pept_M16_N"/>
</dbReference>
<dbReference type="InterPro" id="IPR011249">
    <property type="entry name" value="Metalloenz_LuxS/M16"/>
</dbReference>
<evidence type="ECO:0000259" key="4">
    <source>
        <dbReference type="Pfam" id="PF00675"/>
    </source>
</evidence>
<keyword evidence="2" id="KW-0378">Hydrolase</keyword>
<evidence type="ECO:0000256" key="1">
    <source>
        <dbReference type="ARBA" id="ARBA00007261"/>
    </source>
</evidence>
<evidence type="ECO:0000259" key="5">
    <source>
        <dbReference type="Pfam" id="PF05193"/>
    </source>
</evidence>
<dbReference type="InterPro" id="IPR050361">
    <property type="entry name" value="MPP/UQCRC_Complex"/>
</dbReference>
<dbReference type="PANTHER" id="PTHR11851">
    <property type="entry name" value="METALLOPROTEASE"/>
    <property type="match status" value="1"/>
</dbReference>
<keyword evidence="2" id="KW-0482">Metalloprotease</keyword>
<gene>
    <name evidence="6" type="ORF">K3136_11870</name>
</gene>
<sequence>MKRLISTSIIALAVSACSSYSSEPVSSASVATEQVAETESLTTLVDQVAIPYEKFTLANGLDVIVHEDRKAPIVGVAVWYNVGSKDEPEGKTGFAHLFEHLMFNGSENAPNDYFQYLQEMGATDYNGTTNFDRTNYFQTVPRPALERALWLESDRMGYLLGAVTQEKLDNQRGVVQNEKRQGDNQPGGLVFYEILENMFPEGHPYGHSVIGSMADLDSASMDDVQSWFRDKYGPNNATVVLAGDISAAEAKPLMEKWFGPIARGPVNNPAQAAVPTLSEDKRSVMRDNVAATTITKYWPVPGITSEELTALNVGASIFGGLASSRLDEVLVRDEQLAVGVGAGNYDFQRVGILSVSATLKPGVELATLEARLDELIAEYIAEGPTADEVRRAATSDLAGTIRGLEQVGGFGGKAVTLARGEVLAGDPGFYKSQFDTLATLTPEEVKSAMQRWMTRPAFTLILEPGERDDSYEEAASVAADDENASERNRDAEELTVTTVRPAPPIDTIASLDFPDVERATLNNGMKVTYAQRDAVPATYVTMSFNAGSAADPVGMRGLEDLTMNLFDEGTADMTSQEIAEERERLGLTISTGGGSDRSTFTLSALSSNLTPSLELMSDIIRNPAFNEADLERVRTQTITGIRQQMKSPNGIAFRAMPAEIFGEANPYGGASTVESVSAITRADLSAFKDRWIRPDNGEVFVVSDKPLAEVVASLNAVFGDWNAPAAAKGTKTFAATGQATQGNRIILYNRPNSPQSYIVGAQLTPLDARDENYIDFTNANNSLGGNFLARLNMNLRETKGWSYGYRGGAQTFENAVVYFTAGGVQADRTGDSLAEVRREISEFLSTRGVTDEELARNVASEVGELPGRFETSGSVLGALQNNALYGRPDDYYETLVEKYQGQTTAGLDAAARAALNEDNFIWLVVGDAEQVMEQLEPLGLPIEVRELPADE</sequence>
<dbReference type="InterPro" id="IPR007863">
    <property type="entry name" value="Peptidase_M16_C"/>
</dbReference>
<dbReference type="Gene3D" id="3.30.830.10">
    <property type="entry name" value="Metalloenzyme, LuxS/M16 peptidase-like"/>
    <property type="match status" value="4"/>
</dbReference>
<dbReference type="Pfam" id="PF00675">
    <property type="entry name" value="Peptidase_M16"/>
    <property type="match status" value="2"/>
</dbReference>
<dbReference type="EMBL" id="CP081294">
    <property type="protein sequence ID" value="QZD94770.1"/>
    <property type="molecule type" value="Genomic_DNA"/>
</dbReference>
<reference evidence="6 7" key="1">
    <citation type="submission" date="2021-08" db="EMBL/GenBank/DDBJ databases">
        <title>Comparative Genomics Analysis of the Genus Qipengyuania Reveals Extensive Genetic Diversity and Metabolic Versatility, Including the Description of Fifteen Novel Species.</title>
        <authorList>
            <person name="Liu Y."/>
        </authorList>
    </citation>
    <scope>NUCLEOTIDE SEQUENCE [LARGE SCALE GENOMIC DNA]</scope>
    <source>
        <strain evidence="6 7">1NDH1</strain>
    </source>
</reference>
<proteinExistence type="inferred from homology"/>
<comment type="similarity">
    <text evidence="1">Belongs to the peptidase M16 family.</text>
</comment>
<feature type="region of interest" description="Disordered" evidence="3">
    <location>
        <begin position="469"/>
        <end position="493"/>
    </location>
</feature>
<feature type="domain" description="Peptidase M16 N-terminal" evidence="4">
    <location>
        <begin position="532"/>
        <end position="661"/>
    </location>
</feature>
<accession>A0ABX9A0G8</accession>
<evidence type="ECO:0000256" key="3">
    <source>
        <dbReference type="SAM" id="MobiDB-lite"/>
    </source>
</evidence>
<keyword evidence="7" id="KW-1185">Reference proteome</keyword>
<dbReference type="Proteomes" id="UP000824321">
    <property type="component" value="Chromosome"/>
</dbReference>
<keyword evidence="2" id="KW-0645">Protease</keyword>
<feature type="domain" description="Peptidase M16 C-terminal" evidence="5">
    <location>
        <begin position="679"/>
        <end position="858"/>
    </location>
</feature>
<dbReference type="PROSITE" id="PS51257">
    <property type="entry name" value="PROKAR_LIPOPROTEIN"/>
    <property type="match status" value="1"/>
</dbReference>
<name>A0ABX9A0G8_9SPHN</name>
<dbReference type="Pfam" id="PF05193">
    <property type="entry name" value="Peptidase_M16_C"/>
    <property type="match status" value="2"/>
</dbReference>
<evidence type="ECO:0000256" key="2">
    <source>
        <dbReference type="ARBA" id="ARBA00023049"/>
    </source>
</evidence>
<dbReference type="PANTHER" id="PTHR11851:SF49">
    <property type="entry name" value="MITOCHONDRIAL-PROCESSING PEPTIDASE SUBUNIT ALPHA"/>
    <property type="match status" value="1"/>
</dbReference>
<protein>
    <submittedName>
        <fullName evidence="6">Insulinase family protein</fullName>
    </submittedName>
</protein>
<evidence type="ECO:0000313" key="6">
    <source>
        <dbReference type="EMBL" id="QZD94770.1"/>
    </source>
</evidence>
<feature type="domain" description="Peptidase M16 N-terminal" evidence="4">
    <location>
        <begin position="63"/>
        <end position="200"/>
    </location>
</feature>
<evidence type="ECO:0000313" key="7">
    <source>
        <dbReference type="Proteomes" id="UP000824321"/>
    </source>
</evidence>
<feature type="domain" description="Peptidase M16 C-terminal" evidence="5">
    <location>
        <begin position="220"/>
        <end position="393"/>
    </location>
</feature>
<dbReference type="SUPFAM" id="SSF63411">
    <property type="entry name" value="LuxS/MPP-like metallohydrolase"/>
    <property type="match status" value="4"/>
</dbReference>
<dbReference type="RefSeq" id="WP_221430513.1">
    <property type="nucleotide sequence ID" value="NZ_CP081294.1"/>
</dbReference>
<organism evidence="6 7">
    <name type="scientific">Qipengyuania gelatinilytica</name>
    <dbReference type="NCBI Taxonomy" id="2867231"/>
    <lineage>
        <taxon>Bacteria</taxon>
        <taxon>Pseudomonadati</taxon>
        <taxon>Pseudomonadota</taxon>
        <taxon>Alphaproteobacteria</taxon>
        <taxon>Sphingomonadales</taxon>
        <taxon>Erythrobacteraceae</taxon>
        <taxon>Qipengyuania</taxon>
    </lineage>
</organism>